<evidence type="ECO:0000259" key="1">
    <source>
        <dbReference type="Pfam" id="PF16036"/>
    </source>
</evidence>
<organism evidence="2">
    <name type="scientific">marine sediment metagenome</name>
    <dbReference type="NCBI Taxonomy" id="412755"/>
    <lineage>
        <taxon>unclassified sequences</taxon>
        <taxon>metagenomes</taxon>
        <taxon>ecological metagenomes</taxon>
    </lineage>
</organism>
<comment type="caution">
    <text evidence="2">The sequence shown here is derived from an EMBL/GenBank/DDBJ whole genome shotgun (WGS) entry which is preliminary data.</text>
</comment>
<gene>
    <name evidence="2" type="ORF">LCGC14_1077340</name>
</gene>
<accession>A0A0F9PZJ0</accession>
<dbReference type="EMBL" id="LAZR01004692">
    <property type="protein sequence ID" value="KKN06436.1"/>
    <property type="molecule type" value="Genomic_DNA"/>
</dbReference>
<proteinExistence type="predicted"/>
<evidence type="ECO:0000313" key="2">
    <source>
        <dbReference type="EMBL" id="KKN06436.1"/>
    </source>
</evidence>
<name>A0A0F9PZJ0_9ZZZZ</name>
<dbReference type="AlphaFoldDB" id="A0A0F9PZJ0"/>
<dbReference type="Pfam" id="PF16036">
    <property type="entry name" value="Chalcone_3"/>
    <property type="match status" value="1"/>
</dbReference>
<sequence length="177" mass="20340">MSLLRYTLIMCLSLPMSVSANEFEKFVKASDVTMNNCQQTSISVMAFINVADVGFFMPDCQQRPAYSGNKQLSFIYHRSIDAEDFVEAAETLIKRNVSADIYQQIEPDLNQFNSGYEDVDEGDRYDIRLITDELFLLKNNKILAKSNSALLGEMYFRIWFGEKPFKQDIKSKLLTPK</sequence>
<reference evidence="2" key="1">
    <citation type="journal article" date="2015" name="Nature">
        <title>Complex archaea that bridge the gap between prokaryotes and eukaryotes.</title>
        <authorList>
            <person name="Spang A."/>
            <person name="Saw J.H."/>
            <person name="Jorgensen S.L."/>
            <person name="Zaremba-Niedzwiedzka K."/>
            <person name="Martijn J."/>
            <person name="Lind A.E."/>
            <person name="van Eijk R."/>
            <person name="Schleper C."/>
            <person name="Guy L."/>
            <person name="Ettema T.J."/>
        </authorList>
    </citation>
    <scope>NUCLEOTIDE SEQUENCE</scope>
</reference>
<dbReference type="InterPro" id="IPR016087">
    <property type="entry name" value="Chalcone_isomerase"/>
</dbReference>
<feature type="domain" description="Chalcone isomerase" evidence="1">
    <location>
        <begin position="68"/>
        <end position="174"/>
    </location>
</feature>
<protein>
    <recommendedName>
        <fullName evidence="1">Chalcone isomerase domain-containing protein</fullName>
    </recommendedName>
</protein>